<dbReference type="EMBL" id="CP053452">
    <property type="protein sequence ID" value="QJW95833.1"/>
    <property type="molecule type" value="Genomic_DNA"/>
</dbReference>
<gene>
    <name evidence="1" type="ORF">FTUN_3387</name>
</gene>
<dbReference type="Proteomes" id="UP000503447">
    <property type="component" value="Chromosome"/>
</dbReference>
<proteinExistence type="predicted"/>
<organism evidence="1 2">
    <name type="scientific">Frigoriglobus tundricola</name>
    <dbReference type="NCBI Taxonomy" id="2774151"/>
    <lineage>
        <taxon>Bacteria</taxon>
        <taxon>Pseudomonadati</taxon>
        <taxon>Planctomycetota</taxon>
        <taxon>Planctomycetia</taxon>
        <taxon>Gemmatales</taxon>
        <taxon>Gemmataceae</taxon>
        <taxon>Frigoriglobus</taxon>
    </lineage>
</organism>
<accession>A0A6M5YRB8</accession>
<evidence type="ECO:0000313" key="1">
    <source>
        <dbReference type="EMBL" id="QJW95833.1"/>
    </source>
</evidence>
<evidence type="ECO:0000313" key="2">
    <source>
        <dbReference type="Proteomes" id="UP000503447"/>
    </source>
</evidence>
<dbReference type="AlphaFoldDB" id="A0A6M5YRB8"/>
<name>A0A6M5YRB8_9BACT</name>
<dbReference type="RefSeq" id="WP_171471541.1">
    <property type="nucleotide sequence ID" value="NZ_CP053452.2"/>
</dbReference>
<protein>
    <submittedName>
        <fullName evidence="1">Uncharacterized protein</fullName>
    </submittedName>
</protein>
<dbReference type="KEGG" id="ftj:FTUN_3387"/>
<keyword evidence="2" id="KW-1185">Reference proteome</keyword>
<reference evidence="2" key="1">
    <citation type="submission" date="2020-05" db="EMBL/GenBank/DDBJ databases">
        <title>Frigoriglobus tundricola gen. nov., sp. nov., a psychrotolerant cellulolytic planctomycete of the family Gemmataceae with two divergent copies of 16S rRNA gene.</title>
        <authorList>
            <person name="Kulichevskaya I.S."/>
            <person name="Ivanova A.A."/>
            <person name="Naumoff D.G."/>
            <person name="Beletsky A.V."/>
            <person name="Rijpstra W.I.C."/>
            <person name="Sinninghe Damste J.S."/>
            <person name="Mardanov A.V."/>
            <person name="Ravin N.V."/>
            <person name="Dedysh S.N."/>
        </authorList>
    </citation>
    <scope>NUCLEOTIDE SEQUENCE [LARGE SCALE GENOMIC DNA]</scope>
    <source>
        <strain evidence="2">PL17</strain>
    </source>
</reference>
<sequence>MTRTLHFCDDGEPVPGVVTLDGQEAPPWEVAEARLLEMRDGESLSFETEGDAWLIVLHIAEYGYLISGCERGEVNYFTLVERARGDEPVTAFDGGDTRVFVRYAFVTQSLLLKALKTVAVHR</sequence>